<feature type="region of interest" description="Disordered" evidence="1">
    <location>
        <begin position="367"/>
        <end position="405"/>
    </location>
</feature>
<accession>A0A6C0KTF9</accession>
<dbReference type="EMBL" id="MN740953">
    <property type="protein sequence ID" value="QHU19618.1"/>
    <property type="molecule type" value="Genomic_DNA"/>
</dbReference>
<name>A0A6C0KTF9_9ZZZZ</name>
<sequence length="405" mass="46959">MPLPQFEIIKLKQLKKYRPYEKYDDYLKVKEPRFYAGLVNPQITEIADVAIEERMRDAIRFFASKGVGELTQIRDNFDENAEIINGIQKFVGDDYAAMNQGVRDMLGNSELVFNAIKEYYETEMLRNVSVTDSYIYNLLSAFTKTTPSQEKFYVFRCFQQLPQYPDAVPLLDANGVMKPRIYLNQFTSTSILLRVCDFWCTPPPINNANPTNPFDPANGDNTIICIEIPIGTHGISIINYAGILYGQLTTIYSEFEYLLPPGGTLELTRDTYDYTSITRAQLHEIARLDPLNAPIPNLPVRFHIPIYKYHSFVPDNRSFKKLAKDVYIYKLPALRSILVRNMIYLKDQVSEFSSRILSSARRRSGYERLAEGKRKRKQGKKYSRKQRKQGKKYTKKYSKKQALEI</sequence>
<dbReference type="Gene3D" id="3.90.176.10">
    <property type="entry name" value="Toxin ADP-ribosyltransferase, Chain A, domain 1"/>
    <property type="match status" value="1"/>
</dbReference>
<dbReference type="AlphaFoldDB" id="A0A6C0KTF9"/>
<dbReference type="SUPFAM" id="SSF56399">
    <property type="entry name" value="ADP-ribosylation"/>
    <property type="match status" value="1"/>
</dbReference>
<feature type="compositionally biased region" description="Basic residues" evidence="1">
    <location>
        <begin position="373"/>
        <end position="399"/>
    </location>
</feature>
<reference evidence="2" key="1">
    <citation type="journal article" date="2020" name="Nature">
        <title>Giant virus diversity and host interactions through global metagenomics.</title>
        <authorList>
            <person name="Schulz F."/>
            <person name="Roux S."/>
            <person name="Paez-Espino D."/>
            <person name="Jungbluth S."/>
            <person name="Walsh D.A."/>
            <person name="Denef V.J."/>
            <person name="McMahon K.D."/>
            <person name="Konstantinidis K.T."/>
            <person name="Eloe-Fadrosh E.A."/>
            <person name="Kyrpides N.C."/>
            <person name="Woyke T."/>
        </authorList>
    </citation>
    <scope>NUCLEOTIDE SEQUENCE</scope>
    <source>
        <strain evidence="2">GVMAG-S-3300013014-113</strain>
    </source>
</reference>
<proteinExistence type="predicted"/>
<evidence type="ECO:0000313" key="2">
    <source>
        <dbReference type="EMBL" id="QHU19618.1"/>
    </source>
</evidence>
<protein>
    <submittedName>
        <fullName evidence="2">Uncharacterized protein</fullName>
    </submittedName>
</protein>
<evidence type="ECO:0000256" key="1">
    <source>
        <dbReference type="SAM" id="MobiDB-lite"/>
    </source>
</evidence>
<organism evidence="2">
    <name type="scientific">viral metagenome</name>
    <dbReference type="NCBI Taxonomy" id="1070528"/>
    <lineage>
        <taxon>unclassified sequences</taxon>
        <taxon>metagenomes</taxon>
        <taxon>organismal metagenomes</taxon>
    </lineage>
</organism>